<evidence type="ECO:0000313" key="1">
    <source>
        <dbReference type="EMBL" id="EZA56296.1"/>
    </source>
</evidence>
<organism evidence="1 2">
    <name type="scientific">Ooceraea biroi</name>
    <name type="common">Clonal raider ant</name>
    <name type="synonym">Cerapachys biroi</name>
    <dbReference type="NCBI Taxonomy" id="2015173"/>
    <lineage>
        <taxon>Eukaryota</taxon>
        <taxon>Metazoa</taxon>
        <taxon>Ecdysozoa</taxon>
        <taxon>Arthropoda</taxon>
        <taxon>Hexapoda</taxon>
        <taxon>Insecta</taxon>
        <taxon>Pterygota</taxon>
        <taxon>Neoptera</taxon>
        <taxon>Endopterygota</taxon>
        <taxon>Hymenoptera</taxon>
        <taxon>Apocrita</taxon>
        <taxon>Aculeata</taxon>
        <taxon>Formicoidea</taxon>
        <taxon>Formicidae</taxon>
        <taxon>Dorylinae</taxon>
        <taxon>Ooceraea</taxon>
    </lineage>
</organism>
<sequence length="66" mass="7233">MVARYSATNHRSSISDFSTILTRGETCPLKKGNDNHPSLFKRFGSSGNFSSETKPSGFMSGIGLRY</sequence>
<dbReference type="EMBL" id="KK107167">
    <property type="protein sequence ID" value="EZA56296.1"/>
    <property type="molecule type" value="Genomic_DNA"/>
</dbReference>
<evidence type="ECO:0000313" key="2">
    <source>
        <dbReference type="Proteomes" id="UP000053097"/>
    </source>
</evidence>
<name>A0A026WKV0_OOCBI</name>
<gene>
    <name evidence="1" type="ORF">X777_02915</name>
</gene>
<proteinExistence type="predicted"/>
<keyword evidence="2" id="KW-1185">Reference proteome</keyword>
<reference evidence="1 2" key="1">
    <citation type="journal article" date="2014" name="Curr. Biol.">
        <title>The genome of the clonal raider ant Cerapachys biroi.</title>
        <authorList>
            <person name="Oxley P.R."/>
            <person name="Ji L."/>
            <person name="Fetter-Pruneda I."/>
            <person name="McKenzie S.K."/>
            <person name="Li C."/>
            <person name="Hu H."/>
            <person name="Zhang G."/>
            <person name="Kronauer D.J."/>
        </authorList>
    </citation>
    <scope>NUCLEOTIDE SEQUENCE [LARGE SCALE GENOMIC DNA]</scope>
</reference>
<accession>A0A026WKV0</accession>
<dbReference type="AlphaFoldDB" id="A0A026WKV0"/>
<dbReference type="Proteomes" id="UP000053097">
    <property type="component" value="Unassembled WGS sequence"/>
</dbReference>
<protein>
    <submittedName>
        <fullName evidence="1">Uncharacterized protein</fullName>
    </submittedName>
</protein>